<dbReference type="InterPro" id="IPR029058">
    <property type="entry name" value="AB_hydrolase_fold"/>
</dbReference>
<dbReference type="RefSeq" id="WP_344866619.1">
    <property type="nucleotide sequence ID" value="NZ_BAAAZN010000017.1"/>
</dbReference>
<evidence type="ECO:0000256" key="1">
    <source>
        <dbReference type="ARBA" id="ARBA00004613"/>
    </source>
</evidence>
<evidence type="ECO:0000256" key="7">
    <source>
        <dbReference type="ARBA" id="ARBA00023326"/>
    </source>
</evidence>
<keyword evidence="3" id="KW-0858">Xylan degradation</keyword>
<reference evidence="10" key="1">
    <citation type="journal article" date="2019" name="Int. J. Syst. Evol. Microbiol.">
        <title>The Global Catalogue of Microorganisms (GCM) 10K type strain sequencing project: providing services to taxonomists for standard genome sequencing and annotation.</title>
        <authorList>
            <consortium name="The Broad Institute Genomics Platform"/>
            <consortium name="The Broad Institute Genome Sequencing Center for Infectious Disease"/>
            <person name="Wu L."/>
            <person name="Ma J."/>
        </authorList>
    </citation>
    <scope>NUCLEOTIDE SEQUENCE [LARGE SCALE GENOMIC DNA]</scope>
    <source>
        <strain evidence="10">JCM 16898</strain>
    </source>
</reference>
<evidence type="ECO:0000256" key="2">
    <source>
        <dbReference type="ARBA" id="ARBA00022525"/>
    </source>
</evidence>
<dbReference type="Gene3D" id="3.40.50.1820">
    <property type="entry name" value="alpha/beta hydrolase"/>
    <property type="match status" value="1"/>
</dbReference>
<feature type="chain" id="PRO_5045548891" evidence="8">
    <location>
        <begin position="29"/>
        <end position="306"/>
    </location>
</feature>
<protein>
    <submittedName>
        <fullName evidence="9">PHB depolymerase family esterase</fullName>
    </submittedName>
</protein>
<dbReference type="InterPro" id="IPR043595">
    <property type="entry name" value="FaeB/C/D"/>
</dbReference>
<evidence type="ECO:0000256" key="3">
    <source>
        <dbReference type="ARBA" id="ARBA00022651"/>
    </source>
</evidence>
<keyword evidence="2" id="KW-0964">Secreted</keyword>
<comment type="caution">
    <text evidence="9">The sequence shown here is derived from an EMBL/GenBank/DDBJ whole genome shotgun (WGS) entry which is preliminary data.</text>
</comment>
<keyword evidence="6" id="KW-0119">Carbohydrate metabolism</keyword>
<dbReference type="SUPFAM" id="SSF53474">
    <property type="entry name" value="alpha/beta-Hydrolases"/>
    <property type="match status" value="1"/>
</dbReference>
<evidence type="ECO:0000256" key="8">
    <source>
        <dbReference type="SAM" id="SignalP"/>
    </source>
</evidence>
<sequence>MSGRFRRVAALGAAVLGFGALLTGTAAASGVVDHQVASTGCGRDASGAGKTTVAHLSSGGVDREYRIYLPARYNPHRKYPLVVSYHGHQRTAQYQEELSGFSGSDLIAVYPQGLVGTDGETAWTGAPYSASADDVQFTSDLLGSLQQQLCVDPSRIYATGKSNGGGFVGVLACRMASRFAAFAPVSGAFYPEGGACHPSRKVALLDFHGQADETIPYDGNPDKGLPPLQDWLADWAERDGCAPKPHSSSPVRGVVKQRWPGCSLVHYRIKDAGHVWPSTQPNLDSDTPTVINATPLIRGFFHAHRL</sequence>
<proteinExistence type="predicted"/>
<gene>
    <name evidence="9" type="ORF">GCM10022222_64350</name>
</gene>
<keyword evidence="5" id="KW-0378">Hydrolase</keyword>
<evidence type="ECO:0000256" key="4">
    <source>
        <dbReference type="ARBA" id="ARBA00022729"/>
    </source>
</evidence>
<comment type="subcellular location">
    <subcellularLocation>
        <location evidence="1">Secreted</location>
    </subcellularLocation>
</comment>
<keyword evidence="7" id="KW-0624">Polysaccharide degradation</keyword>
<dbReference type="PANTHER" id="PTHR38050:SF2">
    <property type="entry name" value="FERULOYL ESTERASE C-RELATED"/>
    <property type="match status" value="1"/>
</dbReference>
<keyword evidence="4 8" id="KW-0732">Signal</keyword>
<feature type="signal peptide" evidence="8">
    <location>
        <begin position="1"/>
        <end position="28"/>
    </location>
</feature>
<evidence type="ECO:0000256" key="6">
    <source>
        <dbReference type="ARBA" id="ARBA00023277"/>
    </source>
</evidence>
<dbReference type="Proteomes" id="UP001500689">
    <property type="component" value="Unassembled WGS sequence"/>
</dbReference>
<evidence type="ECO:0000313" key="9">
    <source>
        <dbReference type="EMBL" id="GAA3571398.1"/>
    </source>
</evidence>
<dbReference type="InterPro" id="IPR000801">
    <property type="entry name" value="Esterase-like"/>
</dbReference>
<organism evidence="9 10">
    <name type="scientific">Amycolatopsis ultiminotia</name>
    <dbReference type="NCBI Taxonomy" id="543629"/>
    <lineage>
        <taxon>Bacteria</taxon>
        <taxon>Bacillati</taxon>
        <taxon>Actinomycetota</taxon>
        <taxon>Actinomycetes</taxon>
        <taxon>Pseudonocardiales</taxon>
        <taxon>Pseudonocardiaceae</taxon>
        <taxon>Amycolatopsis</taxon>
    </lineage>
</organism>
<dbReference type="Pfam" id="PF00756">
    <property type="entry name" value="Esterase"/>
    <property type="match status" value="1"/>
</dbReference>
<evidence type="ECO:0000256" key="5">
    <source>
        <dbReference type="ARBA" id="ARBA00022801"/>
    </source>
</evidence>
<dbReference type="PANTHER" id="PTHR38050">
    <property type="match status" value="1"/>
</dbReference>
<name>A0ABP6XX09_9PSEU</name>
<keyword evidence="10" id="KW-1185">Reference proteome</keyword>
<dbReference type="EMBL" id="BAAAZN010000017">
    <property type="protein sequence ID" value="GAA3571398.1"/>
    <property type="molecule type" value="Genomic_DNA"/>
</dbReference>
<evidence type="ECO:0000313" key="10">
    <source>
        <dbReference type="Proteomes" id="UP001500689"/>
    </source>
</evidence>
<accession>A0ABP6XX09</accession>